<dbReference type="EMBL" id="HACG01005657">
    <property type="protein sequence ID" value="CEK52522.1"/>
    <property type="molecule type" value="Transcribed_RNA"/>
</dbReference>
<name>A0A0B6Y874_9EUPU</name>
<feature type="non-terminal residue" evidence="1">
    <location>
        <position position="88"/>
    </location>
</feature>
<evidence type="ECO:0000313" key="1">
    <source>
        <dbReference type="EMBL" id="CEK52522.1"/>
    </source>
</evidence>
<reference evidence="1" key="1">
    <citation type="submission" date="2014-12" db="EMBL/GenBank/DDBJ databases">
        <title>Insight into the proteome of Arion vulgaris.</title>
        <authorList>
            <person name="Aradska J."/>
            <person name="Bulat T."/>
            <person name="Smidak R."/>
            <person name="Sarate P."/>
            <person name="Gangsoo J."/>
            <person name="Sialana F."/>
            <person name="Bilban M."/>
            <person name="Lubec G."/>
        </authorList>
    </citation>
    <scope>NUCLEOTIDE SEQUENCE</scope>
    <source>
        <tissue evidence="1">Skin</tissue>
    </source>
</reference>
<gene>
    <name evidence="1" type="primary">ORF17105</name>
</gene>
<feature type="non-terminal residue" evidence="1">
    <location>
        <position position="1"/>
    </location>
</feature>
<organism evidence="1">
    <name type="scientific">Arion vulgaris</name>
    <dbReference type="NCBI Taxonomy" id="1028688"/>
    <lineage>
        <taxon>Eukaryota</taxon>
        <taxon>Metazoa</taxon>
        <taxon>Spiralia</taxon>
        <taxon>Lophotrochozoa</taxon>
        <taxon>Mollusca</taxon>
        <taxon>Gastropoda</taxon>
        <taxon>Heterobranchia</taxon>
        <taxon>Euthyneura</taxon>
        <taxon>Panpulmonata</taxon>
        <taxon>Eupulmonata</taxon>
        <taxon>Stylommatophora</taxon>
        <taxon>Helicina</taxon>
        <taxon>Arionoidea</taxon>
        <taxon>Arionidae</taxon>
        <taxon>Arion</taxon>
    </lineage>
</organism>
<proteinExistence type="predicted"/>
<protein>
    <submittedName>
        <fullName evidence="1">Uncharacterized protein</fullName>
    </submittedName>
</protein>
<dbReference type="AlphaFoldDB" id="A0A0B6Y874"/>
<accession>A0A0B6Y874</accession>
<sequence>AWFADRVGDWKAAYQLSVAHILHKQLAPSVYERSKRPLSLPEWLTPESIMKRKLERLLKDDLKLTKESSDLTQLTKILQDISLSGVMG</sequence>